<evidence type="ECO:0000313" key="2">
    <source>
        <dbReference type="Proteomes" id="UP000293547"/>
    </source>
</evidence>
<proteinExistence type="predicted"/>
<evidence type="ECO:0000313" key="1">
    <source>
        <dbReference type="EMBL" id="KAB2101896.1"/>
    </source>
</evidence>
<gene>
    <name evidence="1" type="ORF">AG0111_0g9716</name>
</gene>
<accession>A0ACB6FBR8</accession>
<dbReference type="EMBL" id="PDWZ02000010">
    <property type="protein sequence ID" value="KAB2101896.1"/>
    <property type="molecule type" value="Genomic_DNA"/>
</dbReference>
<keyword evidence="2" id="KW-1185">Reference proteome</keyword>
<comment type="caution">
    <text evidence="1">The sequence shown here is derived from an EMBL/GenBank/DDBJ whole genome shotgun (WGS) entry which is preliminary data.</text>
</comment>
<sequence>MILQPLKLDNLVEMSTLESQVISFSLGDHVRWQFRIDLITPESSTCSSPTSEAIAFNYPPNLADLIDSVEVDVPLSFSALMKHIVSELLLTGERPLLEYLLWKPFMLADVEVLVPALIKSAAVMDQLVVNIRYFSALGLIPSHDLEHMLIHLIAVDDDQNHLYETTKACIELERRRHQYLKYIDRQKRVEPHGPIDKLVNRAQDCGTVGESSRSRLHNGPWPTDRKHPKVRLPQNDTRLTSAMPSLLASEMNTEPEQDSLWRQSKAIFDSLSGRKQKGEIVVNLPPKETAAMAQITTHTFAIRNVEGSSL</sequence>
<name>A0ACB6FBR8_9PLEO</name>
<protein>
    <submittedName>
        <fullName evidence="1">Uncharacterized protein</fullName>
    </submittedName>
</protein>
<organism evidence="1 2">
    <name type="scientific">Alternaria gaisen</name>
    <dbReference type="NCBI Taxonomy" id="167740"/>
    <lineage>
        <taxon>Eukaryota</taxon>
        <taxon>Fungi</taxon>
        <taxon>Dikarya</taxon>
        <taxon>Ascomycota</taxon>
        <taxon>Pezizomycotina</taxon>
        <taxon>Dothideomycetes</taxon>
        <taxon>Pleosporomycetidae</taxon>
        <taxon>Pleosporales</taxon>
        <taxon>Pleosporineae</taxon>
        <taxon>Pleosporaceae</taxon>
        <taxon>Alternaria</taxon>
        <taxon>Alternaria sect. Alternaria</taxon>
    </lineage>
</organism>
<reference evidence="1 2" key="1">
    <citation type="journal article" date="2019" name="bioRxiv">
        <title>Genomics, evolutionary history and diagnostics of the Alternaria alternata species group including apple and Asian pear pathotypes.</title>
        <authorList>
            <person name="Armitage A.D."/>
            <person name="Cockerton H.M."/>
            <person name="Sreenivasaprasad S."/>
            <person name="Woodhall J.W."/>
            <person name="Lane C.R."/>
            <person name="Harrison R.J."/>
            <person name="Clarkson J.P."/>
        </authorList>
    </citation>
    <scope>NUCLEOTIDE SEQUENCE [LARGE SCALE GENOMIC DNA]</scope>
    <source>
        <strain evidence="1 2">FERA 650</strain>
    </source>
</reference>
<dbReference type="Proteomes" id="UP000293547">
    <property type="component" value="Unassembled WGS sequence"/>
</dbReference>